<evidence type="ECO:0000313" key="1">
    <source>
        <dbReference type="EMBL" id="ODA08219.1"/>
    </source>
</evidence>
<reference evidence="2" key="1">
    <citation type="submission" date="2016-05" db="EMBL/GenBank/DDBJ databases">
        <title>Whole genome shotgun sequencing of cultured foodborne pathogen.</title>
        <authorList>
            <person name="Zheng J."/>
            <person name="Timme R."/>
            <person name="Allard M."/>
            <person name="Strain E."/>
            <person name="Luo Y."/>
            <person name="Brown E."/>
        </authorList>
    </citation>
    <scope>NUCLEOTIDE SEQUENCE [LARGE SCALE GENOMIC DNA]</scope>
    <source>
        <strain evidence="2">CFSAN034343</strain>
    </source>
</reference>
<protein>
    <submittedName>
        <fullName evidence="1">Uncharacterized protein</fullName>
    </submittedName>
</protein>
<accession>A0ABX2ZBI7</accession>
<proteinExistence type="predicted"/>
<comment type="caution">
    <text evidence="1">The sequence shown here is derived from an EMBL/GenBank/DDBJ whole genome shotgun (WGS) entry which is preliminary data.</text>
</comment>
<sequence length="62" mass="7261">MQNNVLLSDDELSVVFASLMIAIQGYDKYRLAGIKLDTQTVEALEQIEKLYQRLNQEYFDFK</sequence>
<keyword evidence="2" id="KW-1185">Reference proteome</keyword>
<evidence type="ECO:0000313" key="2">
    <source>
        <dbReference type="Proteomes" id="UP000094974"/>
    </source>
</evidence>
<gene>
    <name evidence="1" type="ORF">A7312_28050</name>
</gene>
<name>A0ABX2ZBI7_PAEPO</name>
<dbReference type="Proteomes" id="UP000094974">
    <property type="component" value="Unassembled WGS sequence"/>
</dbReference>
<organism evidence="1 2">
    <name type="scientific">Paenibacillus polymyxa</name>
    <name type="common">Bacillus polymyxa</name>
    <dbReference type="NCBI Taxonomy" id="1406"/>
    <lineage>
        <taxon>Bacteria</taxon>
        <taxon>Bacillati</taxon>
        <taxon>Bacillota</taxon>
        <taxon>Bacilli</taxon>
        <taxon>Bacillales</taxon>
        <taxon>Paenibacillaceae</taxon>
        <taxon>Paenibacillus</taxon>
    </lineage>
</organism>
<dbReference type="EMBL" id="LYND01000135">
    <property type="protein sequence ID" value="ODA08219.1"/>
    <property type="molecule type" value="Genomic_DNA"/>
</dbReference>
<dbReference type="RefSeq" id="WP_068940532.1">
    <property type="nucleotide sequence ID" value="NZ_LYND01000135.1"/>
</dbReference>